<dbReference type="PANTHER" id="PTHR46558">
    <property type="entry name" value="TRACRIPTIONAL REGULATORY PROTEIN-RELATED-RELATED"/>
    <property type="match status" value="1"/>
</dbReference>
<dbReference type="RefSeq" id="WP_065526749.1">
    <property type="nucleotide sequence ID" value="NZ_CP016543.2"/>
</dbReference>
<evidence type="ECO:0000313" key="3">
    <source>
        <dbReference type="EMBL" id="ANU23752.1"/>
    </source>
</evidence>
<sequence length="67" mass="7961">MEHRMKELRTSFWYTQEQLSEKLGVSRQTIISIENGRYKPSLELAYKIATLFQLCIEDVFIFEKGSE</sequence>
<dbReference type="InterPro" id="IPR001387">
    <property type="entry name" value="Cro/C1-type_HTH"/>
</dbReference>
<dbReference type="SUPFAM" id="SSF47413">
    <property type="entry name" value="lambda repressor-like DNA-binding domains"/>
    <property type="match status" value="1"/>
</dbReference>
<feature type="domain" description="HTH cro/C1-type" evidence="2">
    <location>
        <begin position="5"/>
        <end position="59"/>
    </location>
</feature>
<dbReference type="SMART" id="SM00530">
    <property type="entry name" value="HTH_XRE"/>
    <property type="match status" value="1"/>
</dbReference>
<dbReference type="InterPro" id="IPR010982">
    <property type="entry name" value="Lambda_DNA-bd_dom_sf"/>
</dbReference>
<protein>
    <submittedName>
        <fullName evidence="3">Transcriptional regulator</fullName>
    </submittedName>
</protein>
<gene>
    <name evidence="3" type="ORF">BCM40_10310</name>
</gene>
<dbReference type="Pfam" id="PF01381">
    <property type="entry name" value="HTH_3"/>
    <property type="match status" value="1"/>
</dbReference>
<proteinExistence type="predicted"/>
<dbReference type="STRING" id="414778.BCM40_10310"/>
<dbReference type="PROSITE" id="PS50943">
    <property type="entry name" value="HTH_CROC1"/>
    <property type="match status" value="1"/>
</dbReference>
<evidence type="ECO:0000313" key="4">
    <source>
        <dbReference type="Proteomes" id="UP000092495"/>
    </source>
</evidence>
<dbReference type="CDD" id="cd00093">
    <property type="entry name" value="HTH_XRE"/>
    <property type="match status" value="1"/>
</dbReference>
<dbReference type="AlphaFoldDB" id="A0A1C7EK84"/>
<dbReference type="Proteomes" id="UP000092495">
    <property type="component" value="Chromosome"/>
</dbReference>
<name>A0A1C7EK84_9BACL</name>
<dbReference type="PANTHER" id="PTHR46558:SF4">
    <property type="entry name" value="DNA-BIDING PHAGE PROTEIN"/>
    <property type="match status" value="1"/>
</dbReference>
<reference evidence="3" key="1">
    <citation type="submission" date="2016-10" db="EMBL/GenBank/DDBJ databases">
        <authorList>
            <person name="See-Too W.S."/>
        </authorList>
    </citation>
    <scope>NUCLEOTIDE SEQUENCE</scope>
    <source>
        <strain evidence="3">DSM 22276</strain>
    </source>
</reference>
<dbReference type="EMBL" id="CP016543">
    <property type="protein sequence ID" value="ANU23752.1"/>
    <property type="molecule type" value="Genomic_DNA"/>
</dbReference>
<keyword evidence="4" id="KW-1185">Reference proteome</keyword>
<dbReference type="Gene3D" id="1.10.260.40">
    <property type="entry name" value="lambda repressor-like DNA-binding domains"/>
    <property type="match status" value="1"/>
</dbReference>
<keyword evidence="1" id="KW-0238">DNA-binding</keyword>
<evidence type="ECO:0000259" key="2">
    <source>
        <dbReference type="PROSITE" id="PS50943"/>
    </source>
</evidence>
<evidence type="ECO:0000256" key="1">
    <source>
        <dbReference type="ARBA" id="ARBA00023125"/>
    </source>
</evidence>
<accession>A0A1C7EK84</accession>
<organism evidence="3 4">
    <name type="scientific">Planococcus donghaensis</name>
    <dbReference type="NCBI Taxonomy" id="414778"/>
    <lineage>
        <taxon>Bacteria</taxon>
        <taxon>Bacillati</taxon>
        <taxon>Bacillota</taxon>
        <taxon>Bacilli</taxon>
        <taxon>Bacillales</taxon>
        <taxon>Caryophanaceae</taxon>
        <taxon>Planococcus</taxon>
    </lineage>
</organism>
<dbReference type="GO" id="GO:0003677">
    <property type="term" value="F:DNA binding"/>
    <property type="evidence" value="ECO:0007669"/>
    <property type="project" value="UniProtKB-KW"/>
</dbReference>
<dbReference type="OrthoDB" id="9808239at2"/>
<dbReference type="KEGG" id="pdg:BCM40_10310"/>